<organism evidence="4 5">
    <name type="scientific">Arboricoccus pini</name>
    <dbReference type="NCBI Taxonomy" id="1963835"/>
    <lineage>
        <taxon>Bacteria</taxon>
        <taxon>Pseudomonadati</taxon>
        <taxon>Pseudomonadota</taxon>
        <taxon>Alphaproteobacteria</taxon>
        <taxon>Geminicoccales</taxon>
        <taxon>Geminicoccaceae</taxon>
        <taxon>Arboricoccus</taxon>
    </lineage>
</organism>
<dbReference type="PANTHER" id="PTHR44591">
    <property type="entry name" value="STRESS RESPONSE REGULATOR PROTEIN 1"/>
    <property type="match status" value="1"/>
</dbReference>
<dbReference type="CDD" id="cd00156">
    <property type="entry name" value="REC"/>
    <property type="match status" value="1"/>
</dbReference>
<gene>
    <name evidence="4" type="ORF">SAMN07250955_10526</name>
</gene>
<dbReference type="PROSITE" id="PS50110">
    <property type="entry name" value="RESPONSE_REGULATORY"/>
    <property type="match status" value="1"/>
</dbReference>
<sequence length="132" mass="14493">MCVLVVEDEWLIRSLLVEILSEHGFEVSEASSADEAVDLVRRANDGKSRFSLLVSDINLPGGQDGFGVAAAFRRNYPGAPIVFVTGRPHTIGDFPERLPSDILLMKPFRPSQLLKIVTSLIGRPEADPLARH</sequence>
<feature type="modified residue" description="4-aspartylphosphate" evidence="2">
    <location>
        <position position="56"/>
    </location>
</feature>
<reference evidence="4 5" key="1">
    <citation type="submission" date="2017-06" db="EMBL/GenBank/DDBJ databases">
        <authorList>
            <person name="Kim H.J."/>
            <person name="Triplett B.A."/>
        </authorList>
    </citation>
    <scope>NUCLEOTIDE SEQUENCE [LARGE SCALE GENOMIC DNA]</scope>
    <source>
        <strain evidence="4 5">B29T1</strain>
    </source>
</reference>
<feature type="domain" description="Response regulatory" evidence="3">
    <location>
        <begin position="2"/>
        <end position="121"/>
    </location>
</feature>
<accession>A0A212R1W5</accession>
<dbReference type="SMART" id="SM00448">
    <property type="entry name" value="REC"/>
    <property type="match status" value="1"/>
</dbReference>
<evidence type="ECO:0000256" key="1">
    <source>
        <dbReference type="ARBA" id="ARBA00022553"/>
    </source>
</evidence>
<evidence type="ECO:0000256" key="2">
    <source>
        <dbReference type="PROSITE-ProRule" id="PRU00169"/>
    </source>
</evidence>
<dbReference type="InterPro" id="IPR011006">
    <property type="entry name" value="CheY-like_superfamily"/>
</dbReference>
<evidence type="ECO:0000259" key="3">
    <source>
        <dbReference type="PROSITE" id="PS50110"/>
    </source>
</evidence>
<dbReference type="InterPro" id="IPR050595">
    <property type="entry name" value="Bact_response_regulator"/>
</dbReference>
<name>A0A212R1W5_9PROT</name>
<dbReference type="SUPFAM" id="SSF52172">
    <property type="entry name" value="CheY-like"/>
    <property type="match status" value="1"/>
</dbReference>
<keyword evidence="5" id="KW-1185">Reference proteome</keyword>
<dbReference type="Gene3D" id="3.40.50.2300">
    <property type="match status" value="1"/>
</dbReference>
<dbReference type="Pfam" id="PF00072">
    <property type="entry name" value="Response_reg"/>
    <property type="match status" value="1"/>
</dbReference>
<dbReference type="InterPro" id="IPR001789">
    <property type="entry name" value="Sig_transdc_resp-reg_receiver"/>
</dbReference>
<evidence type="ECO:0000313" key="5">
    <source>
        <dbReference type="Proteomes" id="UP000197065"/>
    </source>
</evidence>
<proteinExistence type="predicted"/>
<dbReference type="EMBL" id="FYEH01000005">
    <property type="protein sequence ID" value="SNB66003.1"/>
    <property type="molecule type" value="Genomic_DNA"/>
</dbReference>
<protein>
    <submittedName>
        <fullName evidence="4">Response regulator receiver domain-containing protein</fullName>
    </submittedName>
</protein>
<dbReference type="AlphaFoldDB" id="A0A212R1W5"/>
<dbReference type="RefSeq" id="WP_088561002.1">
    <property type="nucleotide sequence ID" value="NZ_FYEH01000005.1"/>
</dbReference>
<dbReference type="GO" id="GO:0000160">
    <property type="term" value="P:phosphorelay signal transduction system"/>
    <property type="evidence" value="ECO:0007669"/>
    <property type="project" value="InterPro"/>
</dbReference>
<dbReference type="Proteomes" id="UP000197065">
    <property type="component" value="Unassembled WGS sequence"/>
</dbReference>
<evidence type="ECO:0000313" key="4">
    <source>
        <dbReference type="EMBL" id="SNB66003.1"/>
    </source>
</evidence>
<dbReference type="OrthoDB" id="8019678at2"/>
<dbReference type="PANTHER" id="PTHR44591:SF3">
    <property type="entry name" value="RESPONSE REGULATORY DOMAIN-CONTAINING PROTEIN"/>
    <property type="match status" value="1"/>
</dbReference>
<keyword evidence="1 2" id="KW-0597">Phosphoprotein</keyword>